<feature type="transmembrane region" description="Helical" evidence="7">
    <location>
        <begin position="182"/>
        <end position="203"/>
    </location>
</feature>
<accession>A0AAU9C7L5</accession>
<gene>
    <name evidence="8" type="ORF">MIN45_P2010</name>
</gene>
<dbReference type="AlphaFoldDB" id="A0AAU9C7L5"/>
<dbReference type="Pfam" id="PF01914">
    <property type="entry name" value="MarC"/>
    <property type="match status" value="1"/>
</dbReference>
<feature type="transmembrane region" description="Helical" evidence="7">
    <location>
        <begin position="39"/>
        <end position="58"/>
    </location>
</feature>
<keyword evidence="4 7" id="KW-0812">Transmembrane</keyword>
<evidence type="ECO:0000256" key="3">
    <source>
        <dbReference type="ARBA" id="ARBA00022475"/>
    </source>
</evidence>
<dbReference type="RefSeq" id="WP_286292040.1">
    <property type="nucleotide sequence ID" value="NZ_AP024718.1"/>
</dbReference>
<dbReference type="NCBIfam" id="TIGR00427">
    <property type="entry name" value="NAAT family transporter"/>
    <property type="match status" value="1"/>
</dbReference>
<evidence type="ECO:0000256" key="1">
    <source>
        <dbReference type="ARBA" id="ARBA00004651"/>
    </source>
</evidence>
<keyword evidence="6 7" id="KW-0472">Membrane</keyword>
<dbReference type="GO" id="GO:0005886">
    <property type="term" value="C:plasma membrane"/>
    <property type="evidence" value="ECO:0007669"/>
    <property type="project" value="UniProtKB-SubCell"/>
</dbReference>
<proteinExistence type="inferred from homology"/>
<reference evidence="9" key="1">
    <citation type="journal article" date="2024" name="Int. J. Syst. Evol. Microbiol.">
        <title>Methylomarinovum tepidoasis sp. nov., a moderately thermophilic methanotroph of the family Methylothermaceae isolated from a deep-sea hydrothermal field.</title>
        <authorList>
            <person name="Hirayama H."/>
            <person name="Takaki Y."/>
            <person name="Abe M."/>
            <person name="Miyazaki M."/>
            <person name="Uematsu K."/>
            <person name="Matsui Y."/>
            <person name="Takai K."/>
        </authorList>
    </citation>
    <scope>NUCLEOTIDE SEQUENCE [LARGE SCALE GENOMIC DNA]</scope>
    <source>
        <strain evidence="9">IN45</strain>
    </source>
</reference>
<evidence type="ECO:0000256" key="2">
    <source>
        <dbReference type="ARBA" id="ARBA00009784"/>
    </source>
</evidence>
<feature type="transmembrane region" description="Helical" evidence="7">
    <location>
        <begin position="6"/>
        <end position="27"/>
    </location>
</feature>
<dbReference type="PANTHER" id="PTHR33508:SF1">
    <property type="entry name" value="UPF0056 MEMBRANE PROTEIN YHCE"/>
    <property type="match status" value="1"/>
</dbReference>
<evidence type="ECO:0000256" key="6">
    <source>
        <dbReference type="ARBA" id="ARBA00023136"/>
    </source>
</evidence>
<sequence>MLFLFKALISLLVVVNPIDSTIYFLTLTAGRPAEERRAIAHKAVLAATVFLLVAVWFGELLLSLLGISIGAFAVGGGLMMLVMAMAMLQARPSALERTPAETEEAAERESIAIVPLAIPLMVGPGVLSMAVLLADQAGGIGGRIGLTLVAGVVMGILWWLLRKAEPVVDWLGATGANVLIRIAGMILAAISVQIIADGLIQLFPGLAGLKMG</sequence>
<evidence type="ECO:0000256" key="4">
    <source>
        <dbReference type="ARBA" id="ARBA00022692"/>
    </source>
</evidence>
<organism evidence="8 9">
    <name type="scientific">Methylomarinovum tepidoasis</name>
    <dbReference type="NCBI Taxonomy" id="2840183"/>
    <lineage>
        <taxon>Bacteria</taxon>
        <taxon>Pseudomonadati</taxon>
        <taxon>Pseudomonadota</taxon>
        <taxon>Gammaproteobacteria</taxon>
        <taxon>Methylococcales</taxon>
        <taxon>Methylothermaceae</taxon>
        <taxon>Methylomarinovum</taxon>
    </lineage>
</organism>
<dbReference type="KEGG" id="meiy:MIN45_P2010"/>
<evidence type="ECO:0000313" key="9">
    <source>
        <dbReference type="Proteomes" id="UP001321450"/>
    </source>
</evidence>
<keyword evidence="5 7" id="KW-1133">Transmembrane helix</keyword>
<dbReference type="InterPro" id="IPR002771">
    <property type="entry name" value="Multi_antbiot-R_MarC"/>
</dbReference>
<dbReference type="PANTHER" id="PTHR33508">
    <property type="entry name" value="UPF0056 MEMBRANE PROTEIN YHCE"/>
    <property type="match status" value="1"/>
</dbReference>
<keyword evidence="3" id="KW-1003">Cell membrane</keyword>
<evidence type="ECO:0000313" key="8">
    <source>
        <dbReference type="EMBL" id="BCX89637.1"/>
    </source>
</evidence>
<feature type="transmembrane region" description="Helical" evidence="7">
    <location>
        <begin position="111"/>
        <end position="134"/>
    </location>
</feature>
<name>A0AAU9C7L5_9GAMM</name>
<comment type="subcellular location">
    <subcellularLocation>
        <location evidence="1 7">Cell membrane</location>
        <topology evidence="1 7">Multi-pass membrane protein</topology>
    </subcellularLocation>
</comment>
<dbReference type="EMBL" id="AP024718">
    <property type="protein sequence ID" value="BCX89637.1"/>
    <property type="molecule type" value="Genomic_DNA"/>
</dbReference>
<comment type="similarity">
    <text evidence="2 7">Belongs to the UPF0056 (MarC) family.</text>
</comment>
<dbReference type="Proteomes" id="UP001321450">
    <property type="component" value="Chromosome"/>
</dbReference>
<feature type="transmembrane region" description="Helical" evidence="7">
    <location>
        <begin position="140"/>
        <end position="161"/>
    </location>
</feature>
<keyword evidence="9" id="KW-1185">Reference proteome</keyword>
<feature type="transmembrane region" description="Helical" evidence="7">
    <location>
        <begin position="64"/>
        <end position="90"/>
    </location>
</feature>
<protein>
    <recommendedName>
        <fullName evidence="7">UPF0056 membrane protein</fullName>
    </recommendedName>
</protein>
<evidence type="ECO:0000256" key="7">
    <source>
        <dbReference type="RuleBase" id="RU362048"/>
    </source>
</evidence>
<evidence type="ECO:0000256" key="5">
    <source>
        <dbReference type="ARBA" id="ARBA00022989"/>
    </source>
</evidence>